<keyword evidence="5" id="KW-0964">Secreted</keyword>
<evidence type="ECO:0000256" key="6">
    <source>
        <dbReference type="ARBA" id="ARBA00022729"/>
    </source>
</evidence>
<dbReference type="PANTHER" id="PTHR32018:SF54">
    <property type="entry name" value="RHAMNOGALACTURONATE LYASE B ISOFORM X1-RELATED"/>
    <property type="match status" value="1"/>
</dbReference>
<feature type="signal peptide" evidence="8">
    <location>
        <begin position="1"/>
        <end position="31"/>
    </location>
</feature>
<feature type="domain" description="Rhamnogalacturonan lyase" evidence="9">
    <location>
        <begin position="476"/>
        <end position="665"/>
    </location>
</feature>
<evidence type="ECO:0000259" key="9">
    <source>
        <dbReference type="Pfam" id="PF14683"/>
    </source>
</evidence>
<dbReference type="InterPro" id="IPR011013">
    <property type="entry name" value="Gal_mutarotase_sf_dom"/>
</dbReference>
<evidence type="ECO:0000256" key="3">
    <source>
        <dbReference type="ARBA" id="ARBA00010418"/>
    </source>
</evidence>
<evidence type="ECO:0000256" key="5">
    <source>
        <dbReference type="ARBA" id="ARBA00022525"/>
    </source>
</evidence>
<dbReference type="InterPro" id="IPR008979">
    <property type="entry name" value="Galactose-bd-like_sf"/>
</dbReference>
<protein>
    <recommendedName>
        <fullName evidence="4">rhamnogalacturonan endolyase</fullName>
        <ecNumber evidence="4">4.2.2.23</ecNumber>
    </recommendedName>
</protein>
<dbReference type="SUPFAM" id="SSF49785">
    <property type="entry name" value="Galactose-binding domain-like"/>
    <property type="match status" value="1"/>
</dbReference>
<dbReference type="EMBL" id="JBDFQZ010000013">
    <property type="protein sequence ID" value="KAK9670706.1"/>
    <property type="molecule type" value="Genomic_DNA"/>
</dbReference>
<dbReference type="InterPro" id="IPR014718">
    <property type="entry name" value="GH-type_carb-bd"/>
</dbReference>
<keyword evidence="6 8" id="KW-0732">Signal</keyword>
<evidence type="ECO:0000313" key="12">
    <source>
        <dbReference type="Proteomes" id="UP001443914"/>
    </source>
</evidence>
<dbReference type="AlphaFoldDB" id="A0AAW1H121"/>
<dbReference type="Pfam" id="PF06045">
    <property type="entry name" value="Rhamnogal_lyase"/>
    <property type="match status" value="1"/>
</dbReference>
<dbReference type="Gene3D" id="2.60.120.260">
    <property type="entry name" value="Galactose-binding domain-like"/>
    <property type="match status" value="1"/>
</dbReference>
<dbReference type="CDD" id="cd10320">
    <property type="entry name" value="RGL4_N"/>
    <property type="match status" value="1"/>
</dbReference>
<name>A0AAW1H121_SAPOF</name>
<dbReference type="SUPFAM" id="SSF74650">
    <property type="entry name" value="Galactose mutarotase-like"/>
    <property type="match status" value="1"/>
</dbReference>
<dbReference type="Gene3D" id="2.70.98.10">
    <property type="match status" value="1"/>
</dbReference>
<dbReference type="Pfam" id="PF14686">
    <property type="entry name" value="fn3_3"/>
    <property type="match status" value="1"/>
</dbReference>
<gene>
    <name evidence="11" type="ORF">RND81_13G219400</name>
</gene>
<dbReference type="InterPro" id="IPR010325">
    <property type="entry name" value="Rhamnogal_lyase"/>
</dbReference>
<dbReference type="GO" id="GO:0005975">
    <property type="term" value="P:carbohydrate metabolic process"/>
    <property type="evidence" value="ECO:0007669"/>
    <property type="project" value="InterPro"/>
</dbReference>
<evidence type="ECO:0000259" key="10">
    <source>
        <dbReference type="Pfam" id="PF14686"/>
    </source>
</evidence>
<dbReference type="InterPro" id="IPR029411">
    <property type="entry name" value="RG-lyase_III"/>
</dbReference>
<keyword evidence="12" id="KW-1185">Reference proteome</keyword>
<evidence type="ECO:0000256" key="2">
    <source>
        <dbReference type="ARBA" id="ARBA00004613"/>
    </source>
</evidence>
<dbReference type="CDD" id="cd10316">
    <property type="entry name" value="RGL4_M"/>
    <property type="match status" value="1"/>
</dbReference>
<feature type="domain" description="Rhamnogalacturonan lyase" evidence="10">
    <location>
        <begin position="391"/>
        <end position="461"/>
    </location>
</feature>
<dbReference type="InterPro" id="IPR013784">
    <property type="entry name" value="Carb-bd-like_fold"/>
</dbReference>
<comment type="caution">
    <text evidence="11">The sequence shown here is derived from an EMBL/GenBank/DDBJ whole genome shotgun (WGS) entry which is preliminary data.</text>
</comment>
<dbReference type="Gene3D" id="2.60.40.1120">
    <property type="entry name" value="Carboxypeptidase-like, regulatory domain"/>
    <property type="match status" value="1"/>
</dbReference>
<dbReference type="InterPro" id="IPR051850">
    <property type="entry name" value="Polysacch_Lyase_4"/>
</dbReference>
<proteinExistence type="inferred from homology"/>
<evidence type="ECO:0000256" key="4">
    <source>
        <dbReference type="ARBA" id="ARBA00012437"/>
    </source>
</evidence>
<dbReference type="PANTHER" id="PTHR32018">
    <property type="entry name" value="RHAMNOGALACTURONATE LYASE FAMILY PROTEIN"/>
    <property type="match status" value="1"/>
</dbReference>
<dbReference type="GO" id="GO:0030246">
    <property type="term" value="F:carbohydrate binding"/>
    <property type="evidence" value="ECO:0007669"/>
    <property type="project" value="InterPro"/>
</dbReference>
<dbReference type="Proteomes" id="UP001443914">
    <property type="component" value="Unassembled WGS sequence"/>
</dbReference>
<dbReference type="CDD" id="cd10317">
    <property type="entry name" value="RGL4_C"/>
    <property type="match status" value="1"/>
</dbReference>
<feature type="chain" id="PRO_5043788637" description="rhamnogalacturonan endolyase" evidence="8">
    <location>
        <begin position="32"/>
        <end position="688"/>
    </location>
</feature>
<evidence type="ECO:0000256" key="7">
    <source>
        <dbReference type="ARBA" id="ARBA00023239"/>
    </source>
</evidence>
<comment type="catalytic activity">
    <reaction evidence="1">
        <text>Endotype eliminative cleavage of L-alpha-rhamnopyranosyl-(1-&gt;4)-alpha-D-galactopyranosyluronic acid bonds of rhamnogalacturonan I domains in ramified hairy regions of pectin leaving L-rhamnopyranose at the reducing end and 4-deoxy-4,5-unsaturated D-galactopyranosyluronic acid at the non-reducing end.</text>
        <dbReference type="EC" id="4.2.2.23"/>
    </reaction>
</comment>
<organism evidence="11 12">
    <name type="scientific">Saponaria officinalis</name>
    <name type="common">Common soapwort</name>
    <name type="synonym">Lychnis saponaria</name>
    <dbReference type="NCBI Taxonomy" id="3572"/>
    <lineage>
        <taxon>Eukaryota</taxon>
        <taxon>Viridiplantae</taxon>
        <taxon>Streptophyta</taxon>
        <taxon>Embryophyta</taxon>
        <taxon>Tracheophyta</taxon>
        <taxon>Spermatophyta</taxon>
        <taxon>Magnoliopsida</taxon>
        <taxon>eudicotyledons</taxon>
        <taxon>Gunneridae</taxon>
        <taxon>Pentapetalae</taxon>
        <taxon>Caryophyllales</taxon>
        <taxon>Caryophyllaceae</taxon>
        <taxon>Caryophylleae</taxon>
        <taxon>Saponaria</taxon>
    </lineage>
</organism>
<dbReference type="GO" id="GO:0102210">
    <property type="term" value="F:rhamnogalacturonan endolyase activity"/>
    <property type="evidence" value="ECO:0007669"/>
    <property type="project" value="UniProtKB-EC"/>
</dbReference>
<accession>A0AAW1H121</accession>
<evidence type="ECO:0000256" key="8">
    <source>
        <dbReference type="SAM" id="SignalP"/>
    </source>
</evidence>
<sequence length="688" mass="79218">MKVVCGRTTFIFVGRRRLLLVPLFLCFSAAASLMETASDDVTLLVRDNEVVIDNGILQLTIASPQGYLTRVSYAGLDNLLETRNKLSNRGYWDVVWGTHGHHSTTDWILGSEFKVIVNNEDQVEVSFTNVWDSTSWNTSGANARLPVNVDRRYIMLRGSSGFYVYVLLEREEGYPASDIYQIRTVYKLDQQRFHYMAISDDRQRIMPMPGDRQSGLPLAYKEAVILTNPTNPDLKGEVDDKYQYSCEHKDNNVHGWISVEPQVGFWIITPSNEFRSGGPMKQDLTSHVGPTTLAMFHSTHYAGLDVTMRFEEGEPWKKVFGPYYVYLNSVSEDIDLHTLWDDAKHQMEEEVRSWPYEFPLSEDFPKSMLRGFVFGRLLVHDRWKTPRPACSAWVGLAAPGDAGSWQTETKGYQFWTQADCDGRFMIKGIRDGVYNLYAWVPGVIGDYKYAENITIIPGSAMRLADLVFEPLRNGPTLWQIGIPDRTALEFYVPTPSRLFVNKLYIDNELNKFRQYGLWERYAELYPDEDLIYTVETSEYQRDWFFAQVTRKVDNDTYKPTTWQIRFNLNDVIPSANYTLRIALASASRSELQVRFNDGNLRMPQFSTMLIGSDNAIARHGIHGLYWLFNVDVPSEWLTVGNNTVYMEQTRHKGPFEGIMYDYIRLEGPSPHRQSAIAALREEYDFSLP</sequence>
<dbReference type="InterPro" id="IPR029413">
    <property type="entry name" value="RG-lyase_II"/>
</dbReference>
<comment type="similarity">
    <text evidence="3">Belongs to the polysaccharide lyase 4 family.</text>
</comment>
<dbReference type="SUPFAM" id="SSF49452">
    <property type="entry name" value="Starch-binding domain-like"/>
    <property type="match status" value="1"/>
</dbReference>
<comment type="subcellular location">
    <subcellularLocation>
        <location evidence="2">Secreted</location>
    </subcellularLocation>
</comment>
<reference evidence="11" key="1">
    <citation type="submission" date="2024-03" db="EMBL/GenBank/DDBJ databases">
        <title>WGS assembly of Saponaria officinalis var. Norfolk2.</title>
        <authorList>
            <person name="Jenkins J."/>
            <person name="Shu S."/>
            <person name="Grimwood J."/>
            <person name="Barry K."/>
            <person name="Goodstein D."/>
            <person name="Schmutz J."/>
            <person name="Leebens-Mack J."/>
            <person name="Osbourn A."/>
        </authorList>
    </citation>
    <scope>NUCLEOTIDE SEQUENCE [LARGE SCALE GENOMIC DNA]</scope>
    <source>
        <strain evidence="11">JIC</strain>
    </source>
</reference>
<evidence type="ECO:0000313" key="11">
    <source>
        <dbReference type="EMBL" id="KAK9670706.1"/>
    </source>
</evidence>
<dbReference type="Pfam" id="PF14683">
    <property type="entry name" value="CBM-like"/>
    <property type="match status" value="1"/>
</dbReference>
<dbReference type="GO" id="GO:0005576">
    <property type="term" value="C:extracellular region"/>
    <property type="evidence" value="ECO:0007669"/>
    <property type="project" value="UniProtKB-SubCell"/>
</dbReference>
<evidence type="ECO:0000256" key="1">
    <source>
        <dbReference type="ARBA" id="ARBA00001324"/>
    </source>
</evidence>
<keyword evidence="7" id="KW-0456">Lyase</keyword>
<dbReference type="EC" id="4.2.2.23" evidence="4"/>